<comment type="caution">
    <text evidence="2">The sequence shown here is derived from an EMBL/GenBank/DDBJ whole genome shotgun (WGS) entry which is preliminary data.</text>
</comment>
<name>A0A2S4V4Y0_9BASI</name>
<evidence type="ECO:0000256" key="1">
    <source>
        <dbReference type="SAM" id="MobiDB-lite"/>
    </source>
</evidence>
<dbReference type="Proteomes" id="UP000238274">
    <property type="component" value="Unassembled WGS sequence"/>
</dbReference>
<dbReference type="VEuPathDB" id="FungiDB:PSHT_11178"/>
<accession>A0A2S4V4Y0</accession>
<keyword evidence="3" id="KW-1185">Reference proteome</keyword>
<organism evidence="2 3">
    <name type="scientific">Puccinia striiformis</name>
    <dbReference type="NCBI Taxonomy" id="27350"/>
    <lineage>
        <taxon>Eukaryota</taxon>
        <taxon>Fungi</taxon>
        <taxon>Dikarya</taxon>
        <taxon>Basidiomycota</taxon>
        <taxon>Pucciniomycotina</taxon>
        <taxon>Pucciniomycetes</taxon>
        <taxon>Pucciniales</taxon>
        <taxon>Pucciniaceae</taxon>
        <taxon>Puccinia</taxon>
    </lineage>
</organism>
<sequence>MEELPRKTNQKPKRKRLWAPKKVATSGPKKAAPLGTKRRNCAKKEGNNRG</sequence>
<evidence type="ECO:0000313" key="2">
    <source>
        <dbReference type="EMBL" id="POW04596.1"/>
    </source>
</evidence>
<proteinExistence type="predicted"/>
<protein>
    <submittedName>
        <fullName evidence="2">Uncharacterized protein</fullName>
    </submittedName>
</protein>
<dbReference type="EMBL" id="PKSM01000182">
    <property type="protein sequence ID" value="POW04596.1"/>
    <property type="molecule type" value="Genomic_DNA"/>
</dbReference>
<gene>
    <name evidence="2" type="ORF">PSHT_11178</name>
</gene>
<reference evidence="2 3" key="1">
    <citation type="submission" date="2017-12" db="EMBL/GenBank/DDBJ databases">
        <title>Gene loss provides genomic basis for host adaptation in cereal stripe rust fungi.</title>
        <authorList>
            <person name="Xia C."/>
        </authorList>
    </citation>
    <scope>NUCLEOTIDE SEQUENCE [LARGE SCALE GENOMIC DNA]</scope>
    <source>
        <strain evidence="2 3">93TX-2</strain>
    </source>
</reference>
<feature type="compositionally biased region" description="Basic residues" evidence="1">
    <location>
        <begin position="8"/>
        <end position="19"/>
    </location>
</feature>
<evidence type="ECO:0000313" key="3">
    <source>
        <dbReference type="Proteomes" id="UP000238274"/>
    </source>
</evidence>
<reference evidence="3" key="2">
    <citation type="journal article" date="2018" name="BMC Genomics">
        <title>Genomic insights into host adaptation between the wheat stripe rust pathogen (Puccinia striiformis f. sp. tritici) and the barley stripe rust pathogen (Puccinia striiformis f. sp. hordei).</title>
        <authorList>
            <person name="Xia C."/>
            <person name="Wang M."/>
            <person name="Yin C."/>
            <person name="Cornejo O.E."/>
            <person name="Hulbert S.H."/>
            <person name="Chen X."/>
        </authorList>
    </citation>
    <scope>NUCLEOTIDE SEQUENCE [LARGE SCALE GENOMIC DNA]</scope>
    <source>
        <strain evidence="3">93TX-2</strain>
    </source>
</reference>
<reference evidence="3" key="3">
    <citation type="journal article" date="2018" name="Mol. Plant Microbe Interact.">
        <title>Genome sequence resources for the wheat stripe rust pathogen (Puccinia striiformis f. sp. tritici) and the barley stripe rust pathogen (Puccinia striiformis f. sp. hordei).</title>
        <authorList>
            <person name="Xia C."/>
            <person name="Wang M."/>
            <person name="Yin C."/>
            <person name="Cornejo O.E."/>
            <person name="Hulbert S.H."/>
            <person name="Chen X."/>
        </authorList>
    </citation>
    <scope>NUCLEOTIDE SEQUENCE [LARGE SCALE GENOMIC DNA]</scope>
    <source>
        <strain evidence="3">93TX-2</strain>
    </source>
</reference>
<feature type="region of interest" description="Disordered" evidence="1">
    <location>
        <begin position="1"/>
        <end position="50"/>
    </location>
</feature>
<dbReference type="AlphaFoldDB" id="A0A2S4V4Y0"/>